<accession>A0AB39VKW4</accession>
<proteinExistence type="predicted"/>
<dbReference type="PANTHER" id="PTHR36924:SF1">
    <property type="entry name" value="ANTITOXIN HIGA-1"/>
    <property type="match status" value="1"/>
</dbReference>
<name>A0AB39VKW4_9GAMM</name>
<dbReference type="InterPro" id="IPR001387">
    <property type="entry name" value="Cro/C1-type_HTH"/>
</dbReference>
<dbReference type="CDD" id="cd00093">
    <property type="entry name" value="HTH_XRE"/>
    <property type="match status" value="1"/>
</dbReference>
<dbReference type="AlphaFoldDB" id="A0AB39VKW4"/>
<dbReference type="NCBIfam" id="TIGR02607">
    <property type="entry name" value="antidote_HigA"/>
    <property type="match status" value="1"/>
</dbReference>
<evidence type="ECO:0000256" key="1">
    <source>
        <dbReference type="ARBA" id="ARBA00023125"/>
    </source>
</evidence>
<feature type="domain" description="HTH cro/C1-type" evidence="2">
    <location>
        <begin position="25"/>
        <end position="67"/>
    </location>
</feature>
<dbReference type="InterPro" id="IPR010982">
    <property type="entry name" value="Lambda_DNA-bd_dom_sf"/>
</dbReference>
<dbReference type="Pfam" id="PF01381">
    <property type="entry name" value="HTH_3"/>
    <property type="match status" value="1"/>
</dbReference>
<evidence type="ECO:0000313" key="3">
    <source>
        <dbReference type="EMBL" id="XDU71218.1"/>
    </source>
</evidence>
<dbReference type="PROSITE" id="PS50943">
    <property type="entry name" value="HTH_CROC1"/>
    <property type="match status" value="1"/>
</dbReference>
<dbReference type="InterPro" id="IPR013430">
    <property type="entry name" value="Toxin_antidote_HigA"/>
</dbReference>
<sequence length="102" mass="10990">MAMFNPPHPGEIISGILEDLGVGIRELARALDIAPSTAQRLVSGQAAVSPEMAIKLAAVLGSTPEMWMRLQASYSLEVAAKAVDTSRLTQLYKPTSFTPHWI</sequence>
<gene>
    <name evidence="3" type="ORF">AB3G37_16860</name>
</gene>
<dbReference type="SUPFAM" id="SSF47413">
    <property type="entry name" value="lambda repressor-like DNA-binding domains"/>
    <property type="match status" value="1"/>
</dbReference>
<keyword evidence="1" id="KW-0238">DNA-binding</keyword>
<dbReference type="SMART" id="SM00530">
    <property type="entry name" value="HTH_XRE"/>
    <property type="match status" value="1"/>
</dbReference>
<protein>
    <submittedName>
        <fullName evidence="3">HigA family addiction module antitoxin</fullName>
    </submittedName>
</protein>
<evidence type="ECO:0000259" key="2">
    <source>
        <dbReference type="PROSITE" id="PS50943"/>
    </source>
</evidence>
<dbReference type="GO" id="GO:0003677">
    <property type="term" value="F:DNA binding"/>
    <property type="evidence" value="ECO:0007669"/>
    <property type="project" value="UniProtKB-KW"/>
</dbReference>
<organism evidence="3">
    <name type="scientific">Rouxiella sp. WC2420</name>
    <dbReference type="NCBI Taxonomy" id="3234145"/>
    <lineage>
        <taxon>Bacteria</taxon>
        <taxon>Pseudomonadati</taxon>
        <taxon>Pseudomonadota</taxon>
        <taxon>Gammaproteobacteria</taxon>
        <taxon>Enterobacterales</taxon>
        <taxon>Yersiniaceae</taxon>
        <taxon>Rouxiella</taxon>
    </lineage>
</organism>
<reference evidence="3" key="1">
    <citation type="submission" date="2024-07" db="EMBL/GenBank/DDBJ databases">
        <authorList>
            <person name="Biller S.J."/>
        </authorList>
    </citation>
    <scope>NUCLEOTIDE SEQUENCE</scope>
    <source>
        <strain evidence="3">WC2420</strain>
    </source>
</reference>
<dbReference type="EMBL" id="CP165628">
    <property type="protein sequence ID" value="XDU71218.1"/>
    <property type="molecule type" value="Genomic_DNA"/>
</dbReference>
<dbReference type="PANTHER" id="PTHR36924">
    <property type="entry name" value="ANTITOXIN HIGA-1"/>
    <property type="match status" value="1"/>
</dbReference>
<dbReference type="Gene3D" id="1.10.260.40">
    <property type="entry name" value="lambda repressor-like DNA-binding domains"/>
    <property type="match status" value="1"/>
</dbReference>
<dbReference type="RefSeq" id="WP_009637798.1">
    <property type="nucleotide sequence ID" value="NZ_CP165628.1"/>
</dbReference>